<feature type="domain" description="Glucosamine/galactosamine-6-phosphate isomerase" evidence="8">
    <location>
        <begin position="10"/>
        <end position="221"/>
    </location>
</feature>
<comment type="pathway">
    <text evidence="3 7">Carbohydrate degradation; pentose phosphate pathway; D-ribulose 5-phosphate from D-glucose 6-phosphate (oxidative stage): step 2/3.</text>
</comment>
<dbReference type="Proteomes" id="UP000193303">
    <property type="component" value="Unassembled WGS sequence"/>
</dbReference>
<dbReference type="STRING" id="1931275.BV914_00395"/>
<evidence type="ECO:0000256" key="5">
    <source>
        <dbReference type="ARBA" id="ARBA00013198"/>
    </source>
</evidence>
<dbReference type="Gene3D" id="3.40.50.1360">
    <property type="match status" value="1"/>
</dbReference>
<comment type="function">
    <text evidence="2 7">Hydrolysis of 6-phosphogluconolactone to 6-phosphogluconate.</text>
</comment>
<comment type="catalytic activity">
    <reaction evidence="1 7">
        <text>6-phospho-D-glucono-1,5-lactone + H2O = 6-phospho-D-gluconate + H(+)</text>
        <dbReference type="Rhea" id="RHEA:12556"/>
        <dbReference type="ChEBI" id="CHEBI:15377"/>
        <dbReference type="ChEBI" id="CHEBI:15378"/>
        <dbReference type="ChEBI" id="CHEBI:57955"/>
        <dbReference type="ChEBI" id="CHEBI:58759"/>
        <dbReference type="EC" id="3.1.1.31"/>
    </reaction>
</comment>
<dbReference type="GO" id="GO:0005975">
    <property type="term" value="P:carbohydrate metabolic process"/>
    <property type="evidence" value="ECO:0007669"/>
    <property type="project" value="UniProtKB-UniRule"/>
</dbReference>
<evidence type="ECO:0000256" key="2">
    <source>
        <dbReference type="ARBA" id="ARBA00002681"/>
    </source>
</evidence>
<dbReference type="UniPathway" id="UPA00115">
    <property type="reaction ID" value="UER00409"/>
</dbReference>
<dbReference type="CDD" id="cd01400">
    <property type="entry name" value="6PGL"/>
    <property type="match status" value="1"/>
</dbReference>
<evidence type="ECO:0000259" key="8">
    <source>
        <dbReference type="Pfam" id="PF01182"/>
    </source>
</evidence>
<dbReference type="SUPFAM" id="SSF100950">
    <property type="entry name" value="NagB/RpiA/CoA transferase-like"/>
    <property type="match status" value="1"/>
</dbReference>
<dbReference type="GO" id="GO:0006098">
    <property type="term" value="P:pentose-phosphate shunt"/>
    <property type="evidence" value="ECO:0007669"/>
    <property type="project" value="UniProtKB-UniPathway"/>
</dbReference>
<evidence type="ECO:0000256" key="6">
    <source>
        <dbReference type="ARBA" id="ARBA00020337"/>
    </source>
</evidence>
<reference evidence="10" key="1">
    <citation type="submission" date="2017-01" db="EMBL/GenBank/DDBJ databases">
        <authorList>
            <person name="Mah S.A."/>
            <person name="Swanson W.J."/>
            <person name="Moy G.W."/>
            <person name="Vacquier V.D."/>
        </authorList>
    </citation>
    <scope>NUCLEOTIDE SEQUENCE [LARGE SCALE GENOMIC DNA]</scope>
    <source>
        <strain evidence="10">124861</strain>
    </source>
</reference>
<evidence type="ECO:0000256" key="3">
    <source>
        <dbReference type="ARBA" id="ARBA00004961"/>
    </source>
</evidence>
<dbReference type="InterPro" id="IPR006148">
    <property type="entry name" value="Glc/Gal-6P_isomerase"/>
</dbReference>
<dbReference type="EC" id="3.1.1.31" evidence="5 7"/>
<protein>
    <recommendedName>
        <fullName evidence="6 7">6-phosphogluconolactonase</fullName>
        <shortName evidence="7">6PGL</shortName>
        <ecNumber evidence="5 7">3.1.1.31</ecNumber>
    </recommendedName>
</protein>
<dbReference type="GO" id="GO:0017057">
    <property type="term" value="F:6-phosphogluconolactonase activity"/>
    <property type="evidence" value="ECO:0007669"/>
    <property type="project" value="UniProtKB-UniRule"/>
</dbReference>
<organism evidence="9 10">
    <name type="scientific">Neisseria dumasiana</name>
    <dbReference type="NCBI Taxonomy" id="1931275"/>
    <lineage>
        <taxon>Bacteria</taxon>
        <taxon>Pseudomonadati</taxon>
        <taxon>Pseudomonadota</taxon>
        <taxon>Betaproteobacteria</taxon>
        <taxon>Neisseriales</taxon>
        <taxon>Neisseriaceae</taxon>
        <taxon>Neisseria</taxon>
    </lineage>
</organism>
<gene>
    <name evidence="7" type="primary">pgl</name>
    <name evidence="9" type="ORF">BV912_04930</name>
</gene>
<dbReference type="RefSeq" id="WP_085358832.1">
    <property type="nucleotide sequence ID" value="NZ_MTAB01000008.1"/>
</dbReference>
<comment type="caution">
    <text evidence="9">The sequence shown here is derived from an EMBL/GenBank/DDBJ whole genome shotgun (WGS) entry which is preliminary data.</text>
</comment>
<dbReference type="OrthoDB" id="9810967at2"/>
<dbReference type="AlphaFoldDB" id="A0A1X3DJG4"/>
<comment type="similarity">
    <text evidence="4 7">Belongs to the glucosamine/galactosamine-6-phosphate isomerase family. 6-phosphogluconolactonase subfamily.</text>
</comment>
<dbReference type="PANTHER" id="PTHR11054:SF0">
    <property type="entry name" value="6-PHOSPHOGLUCONOLACTONASE"/>
    <property type="match status" value="1"/>
</dbReference>
<evidence type="ECO:0000313" key="10">
    <source>
        <dbReference type="Proteomes" id="UP000193303"/>
    </source>
</evidence>
<sequence length="232" mass="24434">MAYQWHEHESAAAASAALADAVAASVQQALVKQGGAVLAVSGGRSPIAFFEALSQKDLDWAKVGITLVDERIVPTTHADSNTGLVHEYLLKNKAAAATWIPVVEAGKTEAGLSPEAVVQTALKHYRQPDVLVLGMGGDGHTASLFPQAPQLDKGLDMQNSVPLLHTTPVTAPHERISMTLAAIAATPAVFLAIQGEEKKAVFDQAAAAASKDFPIGYVLNNEKVNCHVHYSN</sequence>
<evidence type="ECO:0000256" key="7">
    <source>
        <dbReference type="RuleBase" id="RU365095"/>
    </source>
</evidence>
<dbReference type="Pfam" id="PF01182">
    <property type="entry name" value="Glucosamine_iso"/>
    <property type="match status" value="1"/>
</dbReference>
<keyword evidence="7" id="KW-0378">Hydrolase</keyword>
<evidence type="ECO:0000256" key="1">
    <source>
        <dbReference type="ARBA" id="ARBA00000832"/>
    </source>
</evidence>
<dbReference type="InterPro" id="IPR005900">
    <property type="entry name" value="6-phosphogluconolactonase_DevB"/>
</dbReference>
<dbReference type="EMBL" id="MTAB01000008">
    <property type="protein sequence ID" value="OSI22779.1"/>
    <property type="molecule type" value="Genomic_DNA"/>
</dbReference>
<evidence type="ECO:0000313" key="9">
    <source>
        <dbReference type="EMBL" id="OSI22779.1"/>
    </source>
</evidence>
<proteinExistence type="inferred from homology"/>
<evidence type="ECO:0000256" key="4">
    <source>
        <dbReference type="ARBA" id="ARBA00010662"/>
    </source>
</evidence>
<dbReference type="InterPro" id="IPR037171">
    <property type="entry name" value="NagB/RpiA_transferase-like"/>
</dbReference>
<dbReference type="NCBIfam" id="TIGR01198">
    <property type="entry name" value="pgl"/>
    <property type="match status" value="1"/>
</dbReference>
<accession>A0A1X3DJG4</accession>
<name>A0A1X3DJG4_9NEIS</name>
<dbReference type="InterPro" id="IPR039104">
    <property type="entry name" value="6PGL"/>
</dbReference>
<dbReference type="PANTHER" id="PTHR11054">
    <property type="entry name" value="6-PHOSPHOGLUCONOLACTONASE"/>
    <property type="match status" value="1"/>
</dbReference>